<comment type="caution">
    <text evidence="1">The sequence shown here is derived from an EMBL/GenBank/DDBJ whole genome shotgun (WGS) entry which is preliminary data.</text>
</comment>
<accession>A0ACC2UYJ8</accession>
<keyword evidence="2" id="KW-1185">Reference proteome</keyword>
<dbReference type="EMBL" id="JASBWT010000053">
    <property type="protein sequence ID" value="KAJ9091427.1"/>
    <property type="molecule type" value="Genomic_DNA"/>
</dbReference>
<gene>
    <name evidence="1" type="ORF">QFC21_007217</name>
</gene>
<organism evidence="1 2">
    <name type="scientific">Naganishia friedmannii</name>
    <dbReference type="NCBI Taxonomy" id="89922"/>
    <lineage>
        <taxon>Eukaryota</taxon>
        <taxon>Fungi</taxon>
        <taxon>Dikarya</taxon>
        <taxon>Basidiomycota</taxon>
        <taxon>Agaricomycotina</taxon>
        <taxon>Tremellomycetes</taxon>
        <taxon>Filobasidiales</taxon>
        <taxon>Filobasidiaceae</taxon>
        <taxon>Naganishia</taxon>
    </lineage>
</organism>
<protein>
    <submittedName>
        <fullName evidence="1">Uncharacterized protein</fullName>
    </submittedName>
</protein>
<dbReference type="Proteomes" id="UP001227268">
    <property type="component" value="Unassembled WGS sequence"/>
</dbReference>
<proteinExistence type="predicted"/>
<name>A0ACC2UYJ8_9TREE</name>
<evidence type="ECO:0000313" key="2">
    <source>
        <dbReference type="Proteomes" id="UP001227268"/>
    </source>
</evidence>
<evidence type="ECO:0000313" key="1">
    <source>
        <dbReference type="EMBL" id="KAJ9091427.1"/>
    </source>
</evidence>
<sequence length="1039" mass="111966">MGKFFARLAGGGKKKDARNTPPAAPAPPTAPSRVPSRVPSNPNTRSPISSPISTRPPQIDLDFGTSSLPIANVSPAKYPATSTPATSSRNGKVGDDQEGSEVMAAEDAVRLAAEQFDWRQVEHACFVAGKQLLTIGLETPHLFDHTHAIAPHTRDQIDRLLALLLISTSPNPLSILPSLSSLSDLYPAPEFIPTTPGWFENDFTTHVQAVKDPRVIAGFLRRVTSQLRGVDSDAGDARNQKEPDEHRKTVRLSTWYADFDNSNQSSGHPQDAYTTLLSSFISKQQHAALSAIFENWLRIDDSSRFNSSSARFLAGLTGWWIMACQARIMADIQAGFMQWEAFYGSWVEAADAVYRLFLSWIRNQPTSTLPLRALEHVQSYPALPSDNGTETETDVLVCNVTHSLPLNSIQTTAQDILPGSPREMVVFLLNALDRDDGSGKKVGGEGEEISDWLRSATPAAVGSPDSGKEGTTTLRQILQAIKDARLSSPAVSSSRDPNGIHTPPATGSTEGKPIYRPFRTPSSSSFMQGIDTPERSASVGVNTPYSIRNTSALGFPPESPHALSPSPVAGGITEPDPSWMDFAQSGFDGSGSNLPEKPFLLGEAFKEAPQMAKASPPIQKSGLQTALALGIGRPGQCAARKSGPTGTYTFKSVSVARLRSSFFEFEKDARRLPRGTEGWPLFMVITLNDSVVQRFGLRSKFLLVLVDIMEARKPEAPPAPIEKDHDNRVRSVSSPLQTRPLPLQVAPPGYTSPPAPAGYTSPPADDSEKRNRRRSFFRSFSGGSNKNRRSISSPLSSPALPNTRMAESPLPPVVEKREPVRPSPNLKESPLPAAPSAVPSPPRNLLEPYRPLHSRSTSSVHRKPAPILDPNELRDLERSESRTRTSTDMRDADNKAATPVATVVISEDNVEIIRTDSLGSSSSTKNDSDSPKSLPRRRRSMAPSPASVGDGQVKDDASPTDALNKLALDDEVEEESGTKDGDATATVRDHPSSNAPALIVGSDITNGAVPEMTVPGNESDGNDVENTILQAPVMLGAVL</sequence>
<reference evidence="1" key="1">
    <citation type="submission" date="2023-04" db="EMBL/GenBank/DDBJ databases">
        <title>Draft Genome sequencing of Naganishia species isolated from polar environments using Oxford Nanopore Technology.</title>
        <authorList>
            <person name="Leo P."/>
            <person name="Venkateswaran K."/>
        </authorList>
    </citation>
    <scope>NUCLEOTIDE SEQUENCE</scope>
    <source>
        <strain evidence="1">MNA-CCFEE 5423</strain>
    </source>
</reference>